<evidence type="ECO:0000313" key="2">
    <source>
        <dbReference type="Proteomes" id="UP000702544"/>
    </source>
</evidence>
<dbReference type="PANTHER" id="PTHR38471:SF2">
    <property type="entry name" value="FOUR HELIX BUNDLE PROTEIN"/>
    <property type="match status" value="1"/>
</dbReference>
<reference evidence="1 2" key="1">
    <citation type="submission" date="2020-01" db="EMBL/GenBank/DDBJ databases">
        <title>Genomes assembled from Gulf of Kutch pelagic sediment metagenomes.</title>
        <authorList>
            <person name="Chandrashekar M."/>
            <person name="Mahajan M.S."/>
            <person name="Dave K.J."/>
            <person name="Vatsa P."/>
            <person name="Nathani N.M."/>
        </authorList>
    </citation>
    <scope>NUCLEOTIDE SEQUENCE [LARGE SCALE GENOMIC DNA]</scope>
    <source>
        <strain evidence="1">KS3-K002</strain>
    </source>
</reference>
<dbReference type="SUPFAM" id="SSF158446">
    <property type="entry name" value="IVS-encoded protein-like"/>
    <property type="match status" value="1"/>
</dbReference>
<dbReference type="Pfam" id="PF05635">
    <property type="entry name" value="23S_rRNA_IVP"/>
    <property type="match status" value="1"/>
</dbReference>
<dbReference type="Proteomes" id="UP000702544">
    <property type="component" value="Unassembled WGS sequence"/>
</dbReference>
<dbReference type="PIRSF" id="PIRSF035652">
    <property type="entry name" value="CHP02436"/>
    <property type="match status" value="1"/>
</dbReference>
<dbReference type="Gene3D" id="1.20.1440.60">
    <property type="entry name" value="23S rRNA-intervening sequence"/>
    <property type="match status" value="1"/>
</dbReference>
<sequence>MSVGKQRAWDLEDRLVRLGAAASKIAGGLPSSRVGTHISSQLMRCGMAPAPNYAEACTSESRRDFIHKLKICLKELRETLVWLKYLRELGMGPREKLDQTIQEADELTAIFVVSIATARKNDQKPTKK</sequence>
<dbReference type="PANTHER" id="PTHR38471">
    <property type="entry name" value="FOUR HELIX BUNDLE PROTEIN"/>
    <property type="match status" value="1"/>
</dbReference>
<dbReference type="NCBIfam" id="TIGR02436">
    <property type="entry name" value="four helix bundle protein"/>
    <property type="match status" value="1"/>
</dbReference>
<name>A0AAE5CCE9_9BACT</name>
<proteinExistence type="predicted"/>
<organism evidence="1 2">
    <name type="scientific">Candidatus Kutchimonas denitrificans</name>
    <dbReference type="NCBI Taxonomy" id="3056748"/>
    <lineage>
        <taxon>Bacteria</taxon>
        <taxon>Pseudomonadati</taxon>
        <taxon>Gemmatimonadota</taxon>
        <taxon>Gemmatimonadia</taxon>
        <taxon>Candidatus Palauibacterales</taxon>
        <taxon>Candidatus Palauibacteraceae</taxon>
        <taxon>Candidatus Kutchimonas</taxon>
    </lineage>
</organism>
<dbReference type="EMBL" id="JAACAK010000083">
    <property type="protein sequence ID" value="NIR75570.1"/>
    <property type="molecule type" value="Genomic_DNA"/>
</dbReference>
<dbReference type="AlphaFoldDB" id="A0AAE5CCE9"/>
<accession>A0AAE5CCE9</accession>
<protein>
    <submittedName>
        <fullName evidence="1">Four helix bundle protein</fullName>
    </submittedName>
</protein>
<dbReference type="InterPro" id="IPR036583">
    <property type="entry name" value="23S_rRNA_IVS_sf"/>
</dbReference>
<comment type="caution">
    <text evidence="1">The sequence shown here is derived from an EMBL/GenBank/DDBJ whole genome shotgun (WGS) entry which is preliminary data.</text>
</comment>
<dbReference type="InterPro" id="IPR012657">
    <property type="entry name" value="23S_rRNA-intervening_sequence"/>
</dbReference>
<evidence type="ECO:0000313" key="1">
    <source>
        <dbReference type="EMBL" id="NIR75570.1"/>
    </source>
</evidence>
<gene>
    <name evidence="1" type="ORF">GWO12_10755</name>
</gene>